<evidence type="ECO:0000256" key="5">
    <source>
        <dbReference type="RuleBase" id="RU362057"/>
    </source>
</evidence>
<dbReference type="SUPFAM" id="SSF53756">
    <property type="entry name" value="UDP-Glycosyltransferase/glycogen phosphorylase"/>
    <property type="match status" value="1"/>
</dbReference>
<dbReference type="GO" id="GO:0080044">
    <property type="term" value="F:quercetin 7-O-glucosyltransferase activity"/>
    <property type="evidence" value="ECO:0007669"/>
    <property type="project" value="TreeGrafter"/>
</dbReference>
<dbReference type="EC" id="2.4.1.-" evidence="5"/>
<accession>A0A7J0E7U1</accession>
<dbReference type="PANTHER" id="PTHR11926">
    <property type="entry name" value="GLUCOSYL/GLUCURONOSYL TRANSFERASES"/>
    <property type="match status" value="1"/>
</dbReference>
<dbReference type="AlphaFoldDB" id="A0A7J0E7U1"/>
<dbReference type="PANTHER" id="PTHR11926:SF1392">
    <property type="entry name" value="GLYCOSYLTRANSFERASE"/>
    <property type="match status" value="1"/>
</dbReference>
<dbReference type="EMBL" id="BJWL01000002">
    <property type="protein sequence ID" value="GFY82266.1"/>
    <property type="molecule type" value="Genomic_DNA"/>
</dbReference>
<keyword evidence="4" id="KW-0328">Glycosyltransferase</keyword>
<evidence type="ECO:0000313" key="6">
    <source>
        <dbReference type="EMBL" id="GFY82266.1"/>
    </source>
</evidence>
<sequence>MDAPPHVLILPFPAQGHVKPMLTLAELLCHAGLHVTFINTDHNHHNLRRSSSAPRPHRLRFASIPGVHRPNITDLFFSVMDNFKPKFRDLVVSMGGPPPTCIIADGIMAVGAVEVGEERGIPVICFRTQSACSAWTYLHLTKLIEDGEIPFSGETMDLPITSIPGLENLFRRRDLPSICRIGDLQNPIFQFFVTQTSAMTRASALILHTFQNLEAPIIAKLGAIFPTIYPIGPLHALLKAQITDHPAPSDSGSLIPQDRSCLTWLDSQPSRSVVYVSFGSLVKLTRGQFLEFLYGLVNGGKPFLWVVRSDLVLEEDRVDETPEELMVATRERGCLVDWAPQEEVLAHWAVGGFLTHSGWNSTVESILAGVPMICWPQIADQQVNSRCASELWRIGVDMKDTCDRSTVEKMVRDLMEDKREEIMKSTAEISRMARDSVEKGGSSHSALEKLIEDIKSMKFGGHVSAKSDK</sequence>
<dbReference type="InterPro" id="IPR035595">
    <property type="entry name" value="UDP_glycos_trans_CS"/>
</dbReference>
<dbReference type="Pfam" id="PF00201">
    <property type="entry name" value="UDPGT"/>
    <property type="match status" value="1"/>
</dbReference>
<dbReference type="OrthoDB" id="5835829at2759"/>
<organism evidence="6 7">
    <name type="scientific">Actinidia rufa</name>
    <dbReference type="NCBI Taxonomy" id="165716"/>
    <lineage>
        <taxon>Eukaryota</taxon>
        <taxon>Viridiplantae</taxon>
        <taxon>Streptophyta</taxon>
        <taxon>Embryophyta</taxon>
        <taxon>Tracheophyta</taxon>
        <taxon>Spermatophyta</taxon>
        <taxon>Magnoliopsida</taxon>
        <taxon>eudicotyledons</taxon>
        <taxon>Gunneridae</taxon>
        <taxon>Pentapetalae</taxon>
        <taxon>asterids</taxon>
        <taxon>Ericales</taxon>
        <taxon>Actinidiaceae</taxon>
        <taxon>Actinidia</taxon>
    </lineage>
</organism>
<dbReference type="GO" id="GO:0080043">
    <property type="term" value="F:quercetin 3-O-glucosyltransferase activity"/>
    <property type="evidence" value="ECO:0007669"/>
    <property type="project" value="TreeGrafter"/>
</dbReference>
<keyword evidence="3" id="KW-0284">Flavonoid biosynthesis</keyword>
<dbReference type="FunFam" id="3.40.50.2000:FF:000040">
    <property type="entry name" value="UDP-glycosyltransferase 76C1"/>
    <property type="match status" value="1"/>
</dbReference>
<comment type="caution">
    <text evidence="6">The sequence shown here is derived from an EMBL/GenBank/DDBJ whole genome shotgun (WGS) entry which is preliminary data.</text>
</comment>
<reference evidence="6 7" key="1">
    <citation type="submission" date="2019-07" db="EMBL/GenBank/DDBJ databases">
        <title>De Novo Assembly of kiwifruit Actinidia rufa.</title>
        <authorList>
            <person name="Sugita-Konishi S."/>
            <person name="Sato K."/>
            <person name="Mori E."/>
            <person name="Abe Y."/>
            <person name="Kisaki G."/>
            <person name="Hamano K."/>
            <person name="Suezawa K."/>
            <person name="Otani M."/>
            <person name="Fukuda T."/>
            <person name="Manabe T."/>
            <person name="Gomi K."/>
            <person name="Tabuchi M."/>
            <person name="Akimitsu K."/>
            <person name="Kataoka I."/>
        </authorList>
    </citation>
    <scope>NUCLEOTIDE SEQUENCE [LARGE SCALE GENOMIC DNA]</scope>
    <source>
        <strain evidence="7">cv. Fuchu</strain>
    </source>
</reference>
<proteinExistence type="inferred from homology"/>
<evidence type="ECO:0000256" key="3">
    <source>
        <dbReference type="ARBA" id="ARBA00023241"/>
    </source>
</evidence>
<gene>
    <name evidence="6" type="ORF">Acr_02g0005060</name>
</gene>
<comment type="similarity">
    <text evidence="1 4">Belongs to the UDP-glycosyltransferase family.</text>
</comment>
<keyword evidence="2 4" id="KW-0808">Transferase</keyword>
<keyword evidence="7" id="KW-1185">Reference proteome</keyword>
<dbReference type="GO" id="GO:0009813">
    <property type="term" value="P:flavonoid biosynthetic process"/>
    <property type="evidence" value="ECO:0007669"/>
    <property type="project" value="UniProtKB-KW"/>
</dbReference>
<dbReference type="InterPro" id="IPR002213">
    <property type="entry name" value="UDP_glucos_trans"/>
</dbReference>
<dbReference type="Gene3D" id="3.40.50.2000">
    <property type="entry name" value="Glycogen Phosphorylase B"/>
    <property type="match status" value="2"/>
</dbReference>
<protein>
    <recommendedName>
        <fullName evidence="5">Glycosyltransferase</fullName>
        <ecNumber evidence="5">2.4.1.-</ecNumber>
    </recommendedName>
</protein>
<evidence type="ECO:0000256" key="2">
    <source>
        <dbReference type="ARBA" id="ARBA00022679"/>
    </source>
</evidence>
<evidence type="ECO:0000256" key="4">
    <source>
        <dbReference type="RuleBase" id="RU003718"/>
    </source>
</evidence>
<evidence type="ECO:0000256" key="1">
    <source>
        <dbReference type="ARBA" id="ARBA00009995"/>
    </source>
</evidence>
<name>A0A7J0E7U1_9ERIC</name>
<dbReference type="PROSITE" id="PS00375">
    <property type="entry name" value="UDPGT"/>
    <property type="match status" value="1"/>
</dbReference>
<evidence type="ECO:0000313" key="7">
    <source>
        <dbReference type="Proteomes" id="UP000585474"/>
    </source>
</evidence>
<dbReference type="CDD" id="cd03784">
    <property type="entry name" value="GT1_Gtf-like"/>
    <property type="match status" value="1"/>
</dbReference>
<dbReference type="Proteomes" id="UP000585474">
    <property type="component" value="Unassembled WGS sequence"/>
</dbReference>